<evidence type="ECO:0000256" key="1">
    <source>
        <dbReference type="ARBA" id="ARBA00022603"/>
    </source>
</evidence>
<keyword evidence="1" id="KW-0489">Methyltransferase</keyword>
<dbReference type="Gene3D" id="3.90.1420.10">
    <property type="entry name" value="Rubisco LSMT, substrate-binding domain"/>
    <property type="match status" value="1"/>
</dbReference>
<dbReference type="AlphaFoldDB" id="A0A6G0XXQ0"/>
<evidence type="ECO:0000256" key="2">
    <source>
        <dbReference type="ARBA" id="ARBA00022679"/>
    </source>
</evidence>
<comment type="caution">
    <text evidence="5">The sequence shown here is derived from an EMBL/GenBank/DDBJ whole genome shotgun (WGS) entry which is preliminary data.</text>
</comment>
<accession>A0A6G0XXQ0</accession>
<keyword evidence="6" id="KW-1185">Reference proteome</keyword>
<dbReference type="PROSITE" id="PS50280">
    <property type="entry name" value="SET"/>
    <property type="match status" value="1"/>
</dbReference>
<evidence type="ECO:0000313" key="5">
    <source>
        <dbReference type="EMBL" id="KAF0745278.1"/>
    </source>
</evidence>
<dbReference type="Pfam" id="PF00856">
    <property type="entry name" value="SET"/>
    <property type="match status" value="1"/>
</dbReference>
<dbReference type="PANTHER" id="PTHR13271">
    <property type="entry name" value="UNCHARACTERIZED PUTATIVE METHYLTRANSFERASE"/>
    <property type="match status" value="1"/>
</dbReference>
<dbReference type="SUPFAM" id="SSF81822">
    <property type="entry name" value="RuBisCo LSMT C-terminal, substrate-binding domain"/>
    <property type="match status" value="1"/>
</dbReference>
<feature type="domain" description="SET" evidence="4">
    <location>
        <begin position="24"/>
        <end position="234"/>
    </location>
</feature>
<organism evidence="5 6">
    <name type="scientific">Aphanomyces euteiches</name>
    <dbReference type="NCBI Taxonomy" id="100861"/>
    <lineage>
        <taxon>Eukaryota</taxon>
        <taxon>Sar</taxon>
        <taxon>Stramenopiles</taxon>
        <taxon>Oomycota</taxon>
        <taxon>Saprolegniomycetes</taxon>
        <taxon>Saprolegniales</taxon>
        <taxon>Verrucalvaceae</taxon>
        <taxon>Aphanomyces</taxon>
    </lineage>
</organism>
<keyword evidence="2" id="KW-0808">Transferase</keyword>
<dbReference type="Pfam" id="PF09273">
    <property type="entry name" value="Rubis-subs-bind"/>
    <property type="match status" value="1"/>
</dbReference>
<dbReference type="CDD" id="cd10527">
    <property type="entry name" value="SET_LSMT"/>
    <property type="match status" value="1"/>
</dbReference>
<dbReference type="Proteomes" id="UP000481153">
    <property type="component" value="Unassembled WGS sequence"/>
</dbReference>
<dbReference type="Gene3D" id="3.90.1410.10">
    <property type="entry name" value="set domain protein methyltransferase, domain 1"/>
    <property type="match status" value="1"/>
</dbReference>
<sequence>MALSLLEQSLVRIIQGAKGSFISPKIQVRRFPFMGLGVEVTERLNPGEVVFVASREVWQEYSAAVARQEALIQAPAFVERVDAYCGLNHRMAEAALLATHIVLADPSDVYLQSLPQVVDVPMYWSERRLDELRNCDVLDTIAQARHFYRKMHVDLFGTAPMVSGVAFQWALSVLMSRATSGKDQPFTLIPFFEWFNHTASPSACAHEFVEEDESFVVRTTQAHQPHEQLFINYGDHSPSTFLRHYGFASIEQTRTLDPVKIKEPLSFLDIPDSDPTKRAKLDLLRSRRWPDKKLEPYTIHMNDSSNSVEFEWLRLLVASKEELDHYSNNGRQWLDTNSKRVWSLLRTLCSNRLSMYSTTAEDDLALLQNQGITLEPWLASCVNIRLGEKLVLRSFMDRTASK</sequence>
<evidence type="ECO:0000313" key="6">
    <source>
        <dbReference type="Proteomes" id="UP000481153"/>
    </source>
</evidence>
<proteinExistence type="predicted"/>
<dbReference type="InterPro" id="IPR001214">
    <property type="entry name" value="SET_dom"/>
</dbReference>
<evidence type="ECO:0000256" key="3">
    <source>
        <dbReference type="ARBA" id="ARBA00022691"/>
    </source>
</evidence>
<gene>
    <name evidence="5" type="ORF">Ae201684_000309</name>
</gene>
<name>A0A6G0XXQ0_9STRA</name>
<dbReference type="InterPro" id="IPR015353">
    <property type="entry name" value="Rubisco_LSMT_subst-bd"/>
</dbReference>
<dbReference type="GO" id="GO:0032259">
    <property type="term" value="P:methylation"/>
    <property type="evidence" value="ECO:0007669"/>
    <property type="project" value="UniProtKB-KW"/>
</dbReference>
<keyword evidence="3" id="KW-0949">S-adenosyl-L-methionine</keyword>
<evidence type="ECO:0000259" key="4">
    <source>
        <dbReference type="PROSITE" id="PS50280"/>
    </source>
</evidence>
<dbReference type="InterPro" id="IPR046341">
    <property type="entry name" value="SET_dom_sf"/>
</dbReference>
<protein>
    <recommendedName>
        <fullName evidence="4">SET domain-containing protein</fullName>
    </recommendedName>
</protein>
<reference evidence="5 6" key="1">
    <citation type="submission" date="2019-07" db="EMBL/GenBank/DDBJ databases">
        <title>Genomics analysis of Aphanomyces spp. identifies a new class of oomycete effector associated with host adaptation.</title>
        <authorList>
            <person name="Gaulin E."/>
        </authorList>
    </citation>
    <scope>NUCLEOTIDE SEQUENCE [LARGE SCALE GENOMIC DNA]</scope>
    <source>
        <strain evidence="5 6">ATCC 201684</strain>
    </source>
</reference>
<dbReference type="EMBL" id="VJMJ01000002">
    <property type="protein sequence ID" value="KAF0745278.1"/>
    <property type="molecule type" value="Genomic_DNA"/>
</dbReference>
<dbReference type="VEuPathDB" id="FungiDB:AeMF1_018447"/>
<dbReference type="InterPro" id="IPR050600">
    <property type="entry name" value="SETD3_SETD6_MTase"/>
</dbReference>
<dbReference type="InterPro" id="IPR036464">
    <property type="entry name" value="Rubisco_LSMT_subst-bd_sf"/>
</dbReference>
<dbReference type="GO" id="GO:0016279">
    <property type="term" value="F:protein-lysine N-methyltransferase activity"/>
    <property type="evidence" value="ECO:0007669"/>
    <property type="project" value="TreeGrafter"/>
</dbReference>
<dbReference type="SUPFAM" id="SSF82199">
    <property type="entry name" value="SET domain"/>
    <property type="match status" value="1"/>
</dbReference>